<feature type="compositionally biased region" description="Polar residues" evidence="1">
    <location>
        <begin position="763"/>
        <end position="775"/>
    </location>
</feature>
<reference evidence="3 4" key="1">
    <citation type="submission" date="2016-09" db="EMBL/GenBank/DDBJ databases">
        <title>Extensive genetic diversity and differential bi-allelic expression allows diatom success in the polar Southern Ocean.</title>
        <authorList>
            <consortium name="DOE Joint Genome Institute"/>
            <person name="Mock T."/>
            <person name="Otillar R.P."/>
            <person name="Strauss J."/>
            <person name="Dupont C."/>
            <person name="Frickenhaus S."/>
            <person name="Maumus F."/>
            <person name="Mcmullan M."/>
            <person name="Sanges R."/>
            <person name="Schmutz J."/>
            <person name="Toseland A."/>
            <person name="Valas R."/>
            <person name="Veluchamy A."/>
            <person name="Ward B.J."/>
            <person name="Allen A."/>
            <person name="Barry K."/>
            <person name="Falciatore A."/>
            <person name="Ferrante M."/>
            <person name="Fortunato A.E."/>
            <person name="Gloeckner G."/>
            <person name="Gruber A."/>
            <person name="Hipkin R."/>
            <person name="Janech M."/>
            <person name="Kroth P."/>
            <person name="Leese F."/>
            <person name="Lindquist E."/>
            <person name="Lyon B.R."/>
            <person name="Martin J."/>
            <person name="Mayer C."/>
            <person name="Parker M."/>
            <person name="Quesneville H."/>
            <person name="Raymond J."/>
            <person name="Uhlig C."/>
            <person name="Valentin K.U."/>
            <person name="Worden A.Z."/>
            <person name="Armbrust E.V."/>
            <person name="Bowler C."/>
            <person name="Green B."/>
            <person name="Moulton V."/>
            <person name="Van Oosterhout C."/>
            <person name="Grigoriev I."/>
        </authorList>
    </citation>
    <scope>NUCLEOTIDE SEQUENCE [LARGE SCALE GENOMIC DNA]</scope>
    <source>
        <strain evidence="3 4">CCMP1102</strain>
    </source>
</reference>
<evidence type="ECO:0000256" key="1">
    <source>
        <dbReference type="SAM" id="MobiDB-lite"/>
    </source>
</evidence>
<sequence>MRSIRIYNQLLLQCLSAIFLLWPVAIITSRGTFEHEGFIEELVGSQRSFTGAFIPNPSAPETKPPMLLLSNKRGIINVMTNPDESTSSIEILDIEYALCTSVERGLQSVTPHPNFLENNYIYLFYTAFSPGCLEDEVFGPRNRLSRFKMDPETYRIKNETEEVLLEGAPTHKAFHNGGAVKFGNDGYLYVTTGDGGGDGKGTSQDMTNLHGSLMRLNDDGTVPLDNPFTFQGGYNGVPCGQNGGVLPDDAPQNAVCSEIFSYGFRNPFRIVMDPTETEKTKFYVNDVGGAVWEEISEAGTDFPGKNYGWPMYEGPCKFGQTQDCPLLDPNSNVQNRDNFHQPLYYYQHEQEREGGAITGGAFVPEGIWPAEYNYVYADFIFHSIYNLVSAPDDRCDSCLPPIPSYKNETFYTSLKDEEQHANYARIVDMFFGPYKDTQALYIFKHGGTDNIWRIRYTGSDNIPPVANIEVLTNNVDVGEIVAFDGSTSYDADDTVLQYKWDFGDEVSFSREQNPIHVYPVAGQYTVRLAVTDSANHTQTSSVVIVAGTPPTLNITSPVEGDEFFVGEILTLSGVAYDSSGGLLKDNQISWEVRKHHADHWHPFLDEKAGNNMLLFPAPEPEDYLAATNSYLEIIMYATDSNGLISTMSRNVYPRLVEVCVDSEPQGLEVLVDEYPVKTPLRITSWVNHELRLRTTDQDLYTFSSWSDGIVINDREMRLRNGTYPGVVASFCVDGNNTCVSQAQARAASDILLAPRCLTNAPTSGPTLAASGSPTEGPTMGPSHAPSAAEKALAPTEEEEDWPQDMTEDDEPGIKDPVPERPVDDIAMINQDDQLWNLFEDEDDDSGGSTTVYYSTTLLLRLVLCSLTCAIILSTQI</sequence>
<dbReference type="CDD" id="cd00146">
    <property type="entry name" value="PKD"/>
    <property type="match status" value="1"/>
</dbReference>
<evidence type="ECO:0000313" key="3">
    <source>
        <dbReference type="EMBL" id="OEU21892.1"/>
    </source>
</evidence>
<dbReference type="InterPro" id="IPR022409">
    <property type="entry name" value="PKD/Chitinase_dom"/>
</dbReference>
<dbReference type="Gene3D" id="2.120.10.30">
    <property type="entry name" value="TolB, C-terminal domain"/>
    <property type="match status" value="1"/>
</dbReference>
<protein>
    <submittedName>
        <fullName evidence="3">Soluble quino protein glucose dehydrogenase</fullName>
    </submittedName>
</protein>
<dbReference type="InParanoid" id="A0A1E7FUS4"/>
<dbReference type="AlphaFoldDB" id="A0A1E7FUS4"/>
<dbReference type="KEGG" id="fcy:FRACYDRAFT_258837"/>
<dbReference type="InterPro" id="IPR011042">
    <property type="entry name" value="6-blade_b-propeller_TolB-like"/>
</dbReference>
<dbReference type="Pfam" id="PF07995">
    <property type="entry name" value="GSDH"/>
    <property type="match status" value="2"/>
</dbReference>
<feature type="compositionally biased region" description="Basic and acidic residues" evidence="1">
    <location>
        <begin position="811"/>
        <end position="820"/>
    </location>
</feature>
<dbReference type="Gene3D" id="2.60.40.10">
    <property type="entry name" value="Immunoglobulins"/>
    <property type="match status" value="1"/>
</dbReference>
<feature type="region of interest" description="Disordered" evidence="1">
    <location>
        <begin position="763"/>
        <end position="820"/>
    </location>
</feature>
<dbReference type="PANTHER" id="PTHR19328">
    <property type="entry name" value="HEDGEHOG-INTERACTING PROTEIN"/>
    <property type="match status" value="1"/>
</dbReference>
<dbReference type="SUPFAM" id="SSF50952">
    <property type="entry name" value="Soluble quinoprotein glucose dehydrogenase"/>
    <property type="match status" value="1"/>
</dbReference>
<dbReference type="InterPro" id="IPR035986">
    <property type="entry name" value="PKD_dom_sf"/>
</dbReference>
<dbReference type="InterPro" id="IPR013783">
    <property type="entry name" value="Ig-like_fold"/>
</dbReference>
<dbReference type="Pfam" id="PF18911">
    <property type="entry name" value="PKD_4"/>
    <property type="match status" value="1"/>
</dbReference>
<dbReference type="InterPro" id="IPR000601">
    <property type="entry name" value="PKD_dom"/>
</dbReference>
<dbReference type="EMBL" id="KV784353">
    <property type="protein sequence ID" value="OEU21892.1"/>
    <property type="molecule type" value="Genomic_DNA"/>
</dbReference>
<proteinExistence type="predicted"/>
<feature type="domain" description="PKD" evidence="2">
    <location>
        <begin position="464"/>
        <end position="544"/>
    </location>
</feature>
<dbReference type="SUPFAM" id="SSF49299">
    <property type="entry name" value="PKD domain"/>
    <property type="match status" value="1"/>
</dbReference>
<dbReference type="PROSITE" id="PS50093">
    <property type="entry name" value="PKD"/>
    <property type="match status" value="1"/>
</dbReference>
<organism evidence="3 4">
    <name type="scientific">Fragilariopsis cylindrus CCMP1102</name>
    <dbReference type="NCBI Taxonomy" id="635003"/>
    <lineage>
        <taxon>Eukaryota</taxon>
        <taxon>Sar</taxon>
        <taxon>Stramenopiles</taxon>
        <taxon>Ochrophyta</taxon>
        <taxon>Bacillariophyta</taxon>
        <taxon>Bacillariophyceae</taxon>
        <taxon>Bacillariophycidae</taxon>
        <taxon>Bacillariales</taxon>
        <taxon>Bacillariaceae</taxon>
        <taxon>Fragilariopsis</taxon>
    </lineage>
</organism>
<gene>
    <name evidence="3" type="ORF">FRACYDRAFT_258837</name>
</gene>
<dbReference type="OrthoDB" id="37635at2759"/>
<dbReference type="InterPro" id="IPR012938">
    <property type="entry name" value="Glc/Sorbosone_DH"/>
</dbReference>
<dbReference type="InterPro" id="IPR011041">
    <property type="entry name" value="Quinoprot_gluc/sorb_DH_b-prop"/>
</dbReference>
<evidence type="ECO:0000259" key="2">
    <source>
        <dbReference type="PROSITE" id="PS50093"/>
    </source>
</evidence>
<accession>A0A1E7FUS4</accession>
<keyword evidence="4" id="KW-1185">Reference proteome</keyword>
<dbReference type="PANTHER" id="PTHR19328:SF13">
    <property type="entry name" value="HIPL1 PROTEIN"/>
    <property type="match status" value="1"/>
</dbReference>
<dbReference type="Proteomes" id="UP000095751">
    <property type="component" value="Unassembled WGS sequence"/>
</dbReference>
<feature type="compositionally biased region" description="Acidic residues" evidence="1">
    <location>
        <begin position="795"/>
        <end position="810"/>
    </location>
</feature>
<name>A0A1E7FUS4_9STRA</name>
<evidence type="ECO:0000313" key="4">
    <source>
        <dbReference type="Proteomes" id="UP000095751"/>
    </source>
</evidence>
<dbReference type="SMART" id="SM00089">
    <property type="entry name" value="PKD"/>
    <property type="match status" value="1"/>
</dbReference>